<keyword evidence="8" id="KW-1185">Reference proteome</keyword>
<dbReference type="CDD" id="cd22823">
    <property type="entry name" value="Gal_Rha_Lectin"/>
    <property type="match status" value="1"/>
</dbReference>
<keyword evidence="2 6" id="KW-0812">Transmembrane</keyword>
<comment type="subcellular location">
    <subcellularLocation>
        <location evidence="1">Membrane</location>
        <topology evidence="1">Single-pass membrane protein</topology>
    </subcellularLocation>
</comment>
<feature type="transmembrane region" description="Helical" evidence="6">
    <location>
        <begin position="350"/>
        <end position="372"/>
    </location>
</feature>
<evidence type="ECO:0000256" key="2">
    <source>
        <dbReference type="ARBA" id="ARBA00022692"/>
    </source>
</evidence>
<dbReference type="AlphaFoldDB" id="A0AAD9KEL1"/>
<reference evidence="7" key="1">
    <citation type="journal article" date="2023" name="Mol. Biol. Evol.">
        <title>Third-Generation Sequencing Reveals the Adaptive Role of the Epigenome in Three Deep-Sea Polychaetes.</title>
        <authorList>
            <person name="Perez M."/>
            <person name="Aroh O."/>
            <person name="Sun Y."/>
            <person name="Lan Y."/>
            <person name="Juniper S.K."/>
            <person name="Young C.R."/>
            <person name="Angers B."/>
            <person name="Qian P.Y."/>
        </authorList>
    </citation>
    <scope>NUCLEOTIDE SEQUENCE</scope>
    <source>
        <strain evidence="7">P08H-3</strain>
    </source>
</reference>
<proteinExistence type="predicted"/>
<protein>
    <submittedName>
        <fullName evidence="7">Uncharacterized protein</fullName>
    </submittedName>
</protein>
<dbReference type="Proteomes" id="UP001208570">
    <property type="component" value="Unassembled WGS sequence"/>
</dbReference>
<evidence type="ECO:0000256" key="5">
    <source>
        <dbReference type="SAM" id="MobiDB-lite"/>
    </source>
</evidence>
<accession>A0AAD9KEL1</accession>
<evidence type="ECO:0000313" key="7">
    <source>
        <dbReference type="EMBL" id="KAK2169320.1"/>
    </source>
</evidence>
<comment type="caution">
    <text evidence="7">The sequence shown here is derived from an EMBL/GenBank/DDBJ whole genome shotgun (WGS) entry which is preliminary data.</text>
</comment>
<evidence type="ECO:0000256" key="3">
    <source>
        <dbReference type="ARBA" id="ARBA00022989"/>
    </source>
</evidence>
<keyword evidence="3 6" id="KW-1133">Transmembrane helix</keyword>
<dbReference type="PANTHER" id="PTHR15549">
    <property type="entry name" value="PAIRED IMMUNOGLOBULIN-LIKE TYPE 2 RECEPTOR"/>
    <property type="match status" value="1"/>
</dbReference>
<sequence length="505" mass="57399">MSNLVLGPVERDPQAEFRQMSSGLDDFNSTTYSVCYVKDEISVLSFSCQSDELIIINKAFDGKKSRRNYSFCENPEPDIKNDCVKFELQRKDNLLSNCDKRSTCRIYLHYKDLLCGDDYRGNNYLAVDYTCYTSLNNGTNSYYHYVYINYDRDDWKLENRALLYTDRYPSWRNVMEAGGACQVFLNRGEYLVVHVLDFAGKLIYTSKGCPIELVLHDGDNWHQLCGNLTWDYRKYIMKPTRSPWRVDIIVSTEIEDSEGRVQILIEGFDSSDHYVENMDMRCGNKLSGLYTVPSTTTTTTTTIPTTTTTTTPTTARTTTSVQKDVPLLTKTTTNDTPRDSKSIVLGSRTIIIGGLIGGVVLLIIIVVSAVICRKQHTKPNSMPRSDPVMTPNSRRPNGHLGEPNFKKSSGKKQQNQDPKHYNAYIKNNGQNHTSSGDRLNSDEYYDEINDGSLPTHTWMTENRSLAVSSRMDQNPEFIVNHDSAFDEPTETTMKLAKGTTRGFNY</sequence>
<keyword evidence="4 6" id="KW-0472">Membrane</keyword>
<dbReference type="GO" id="GO:0071944">
    <property type="term" value="C:cell periphery"/>
    <property type="evidence" value="ECO:0007669"/>
    <property type="project" value="UniProtKB-ARBA"/>
</dbReference>
<organism evidence="7 8">
    <name type="scientific">Paralvinella palmiformis</name>
    <dbReference type="NCBI Taxonomy" id="53620"/>
    <lineage>
        <taxon>Eukaryota</taxon>
        <taxon>Metazoa</taxon>
        <taxon>Spiralia</taxon>
        <taxon>Lophotrochozoa</taxon>
        <taxon>Annelida</taxon>
        <taxon>Polychaeta</taxon>
        <taxon>Sedentaria</taxon>
        <taxon>Canalipalpata</taxon>
        <taxon>Terebellida</taxon>
        <taxon>Terebelliformia</taxon>
        <taxon>Alvinellidae</taxon>
        <taxon>Paralvinella</taxon>
    </lineage>
</organism>
<dbReference type="EMBL" id="JAODUP010000011">
    <property type="protein sequence ID" value="KAK2169320.1"/>
    <property type="molecule type" value="Genomic_DNA"/>
</dbReference>
<dbReference type="InterPro" id="IPR051694">
    <property type="entry name" value="Immunoregulatory_rcpt-like"/>
</dbReference>
<name>A0AAD9KEL1_9ANNE</name>
<dbReference type="PANTHER" id="PTHR15549:SF30">
    <property type="entry name" value="MID2 DOMAIN-CONTAINING PROTEIN"/>
    <property type="match status" value="1"/>
</dbReference>
<feature type="region of interest" description="Disordered" evidence="5">
    <location>
        <begin position="377"/>
        <end position="440"/>
    </location>
</feature>
<evidence type="ECO:0000256" key="6">
    <source>
        <dbReference type="SAM" id="Phobius"/>
    </source>
</evidence>
<evidence type="ECO:0000313" key="8">
    <source>
        <dbReference type="Proteomes" id="UP001208570"/>
    </source>
</evidence>
<feature type="region of interest" description="Disordered" evidence="5">
    <location>
        <begin position="296"/>
        <end position="341"/>
    </location>
</feature>
<evidence type="ECO:0000256" key="1">
    <source>
        <dbReference type="ARBA" id="ARBA00004167"/>
    </source>
</evidence>
<feature type="compositionally biased region" description="Polar residues" evidence="5">
    <location>
        <begin position="425"/>
        <end position="438"/>
    </location>
</feature>
<evidence type="ECO:0000256" key="4">
    <source>
        <dbReference type="ARBA" id="ARBA00023136"/>
    </source>
</evidence>
<dbReference type="GO" id="GO:0016020">
    <property type="term" value="C:membrane"/>
    <property type="evidence" value="ECO:0007669"/>
    <property type="project" value="UniProtKB-SubCell"/>
</dbReference>
<gene>
    <name evidence="7" type="ORF">LSH36_11g10069</name>
</gene>
<feature type="compositionally biased region" description="Low complexity" evidence="5">
    <location>
        <begin position="296"/>
        <end position="319"/>
    </location>
</feature>